<gene>
    <name evidence="2" type="ORF">V8G54_009782</name>
</gene>
<evidence type="ECO:0000313" key="3">
    <source>
        <dbReference type="Proteomes" id="UP001374535"/>
    </source>
</evidence>
<evidence type="ECO:0000313" key="2">
    <source>
        <dbReference type="EMBL" id="WVZ16800.1"/>
    </source>
</evidence>
<dbReference type="EMBL" id="CP144698">
    <property type="protein sequence ID" value="WVZ16800.1"/>
    <property type="molecule type" value="Genomic_DNA"/>
</dbReference>
<evidence type="ECO:0000256" key="1">
    <source>
        <dbReference type="SAM" id="MobiDB-lite"/>
    </source>
</evidence>
<keyword evidence="3" id="KW-1185">Reference proteome</keyword>
<name>A0AAQ3NV59_VIGMU</name>
<feature type="region of interest" description="Disordered" evidence="1">
    <location>
        <begin position="1"/>
        <end position="58"/>
    </location>
</feature>
<feature type="compositionally biased region" description="Basic and acidic residues" evidence="1">
    <location>
        <begin position="15"/>
        <end position="50"/>
    </location>
</feature>
<sequence length="157" mass="18506">MNWPFRKTNRPRTKRCNDSDTHTDNEGQPGNEKDERQSHGENEGNEDNGRAKAKPRKLSEWRNWKKENFKFDEIGKKENGQKTGENRVLLVKVILEEQLKKVDLVSLLPARGTVMRIFKKWITLILEFRSLKLNYAKRMRTAKGTGMFQYPYVDSFC</sequence>
<dbReference type="Proteomes" id="UP001374535">
    <property type="component" value="Chromosome 3"/>
</dbReference>
<protein>
    <submittedName>
        <fullName evidence="2">Uncharacterized protein</fullName>
    </submittedName>
</protein>
<dbReference type="AlphaFoldDB" id="A0AAQ3NV59"/>
<organism evidence="2 3">
    <name type="scientific">Vigna mungo</name>
    <name type="common">Black gram</name>
    <name type="synonym">Phaseolus mungo</name>
    <dbReference type="NCBI Taxonomy" id="3915"/>
    <lineage>
        <taxon>Eukaryota</taxon>
        <taxon>Viridiplantae</taxon>
        <taxon>Streptophyta</taxon>
        <taxon>Embryophyta</taxon>
        <taxon>Tracheophyta</taxon>
        <taxon>Spermatophyta</taxon>
        <taxon>Magnoliopsida</taxon>
        <taxon>eudicotyledons</taxon>
        <taxon>Gunneridae</taxon>
        <taxon>Pentapetalae</taxon>
        <taxon>rosids</taxon>
        <taxon>fabids</taxon>
        <taxon>Fabales</taxon>
        <taxon>Fabaceae</taxon>
        <taxon>Papilionoideae</taxon>
        <taxon>50 kb inversion clade</taxon>
        <taxon>NPAAA clade</taxon>
        <taxon>indigoferoid/millettioid clade</taxon>
        <taxon>Phaseoleae</taxon>
        <taxon>Vigna</taxon>
    </lineage>
</organism>
<reference evidence="2 3" key="1">
    <citation type="journal article" date="2023" name="Life. Sci Alliance">
        <title>Evolutionary insights into 3D genome organization and epigenetic landscape of Vigna mungo.</title>
        <authorList>
            <person name="Junaid A."/>
            <person name="Singh B."/>
            <person name="Bhatia S."/>
        </authorList>
    </citation>
    <scope>NUCLEOTIDE SEQUENCE [LARGE SCALE GENOMIC DNA]</scope>
    <source>
        <strain evidence="2">Urdbean</strain>
    </source>
</reference>
<accession>A0AAQ3NV59</accession>
<proteinExistence type="predicted"/>